<feature type="domain" description="FAD dependent oxidoreductase" evidence="3">
    <location>
        <begin position="9"/>
        <end position="365"/>
    </location>
</feature>
<dbReference type="RefSeq" id="WP_096725149.1">
    <property type="nucleotide sequence ID" value="NZ_MTZV01000006.1"/>
</dbReference>
<dbReference type="InterPro" id="IPR006076">
    <property type="entry name" value="FAD-dep_OxRdtase"/>
</dbReference>
<dbReference type="OrthoDB" id="9774591at2"/>
<reference evidence="7 8" key="1">
    <citation type="submission" date="2017-01" db="EMBL/GenBank/DDBJ databases">
        <title>Whole-Genome Shotgun Sequencing of Two beta-Proteobacterial Species in Search of the Bulgecin Biosynthetic Cluster.</title>
        <authorList>
            <person name="Horsman M.E."/>
            <person name="Marous D.R."/>
            <person name="Li R."/>
            <person name="Oliver R.A."/>
            <person name="Byun B."/>
            <person name="Emrich S.J."/>
            <person name="Boggess B."/>
            <person name="Townsend C.A."/>
            <person name="Mobashery S."/>
        </authorList>
    </citation>
    <scope>NUCLEOTIDE SEQUENCE [LARGE SCALE GENOMIC DNA]</scope>
    <source>
        <strain evidence="7 8">ATCC 31363</strain>
    </source>
</reference>
<dbReference type="SUPFAM" id="SSF51905">
    <property type="entry name" value="FAD/NAD(P)-binding domain"/>
    <property type="match status" value="1"/>
</dbReference>
<feature type="domain" description="FAD dependent oxidoreductase central" evidence="6">
    <location>
        <begin position="369"/>
        <end position="424"/>
    </location>
</feature>
<dbReference type="InterPro" id="IPR028896">
    <property type="entry name" value="GcvT/YgfZ/DmdA"/>
</dbReference>
<comment type="similarity">
    <text evidence="1">Belongs to the GcvT family.</text>
</comment>
<dbReference type="SUPFAM" id="SSF101790">
    <property type="entry name" value="Aminomethyltransferase beta-barrel domain"/>
    <property type="match status" value="1"/>
</dbReference>
<dbReference type="Gene3D" id="3.50.50.60">
    <property type="entry name" value="FAD/NAD(P)-binding domain"/>
    <property type="match status" value="1"/>
</dbReference>
<dbReference type="Proteomes" id="UP000218022">
    <property type="component" value="Unassembled WGS sequence"/>
</dbReference>
<name>A0A2A4ESN9_9BURK</name>
<protein>
    <submittedName>
        <fullName evidence="7">Sarcosine dehydrogenase</fullName>
    </submittedName>
</protein>
<keyword evidence="2" id="KW-0560">Oxidoreductase</keyword>
<dbReference type="InterPro" id="IPR006222">
    <property type="entry name" value="GCVT_N"/>
</dbReference>
<dbReference type="PROSITE" id="PS51257">
    <property type="entry name" value="PROKAR_LIPOPROTEIN"/>
    <property type="match status" value="1"/>
</dbReference>
<evidence type="ECO:0000256" key="2">
    <source>
        <dbReference type="ARBA" id="ARBA00023002"/>
    </source>
</evidence>
<dbReference type="InterPro" id="IPR029043">
    <property type="entry name" value="GcvT/YgfZ_C"/>
</dbReference>
<dbReference type="EMBL" id="MTZV01000006">
    <property type="protein sequence ID" value="PCE23176.1"/>
    <property type="molecule type" value="Genomic_DNA"/>
</dbReference>
<dbReference type="SUPFAM" id="SSF54373">
    <property type="entry name" value="FAD-linked reductases, C-terminal domain"/>
    <property type="match status" value="1"/>
</dbReference>
<dbReference type="InterPro" id="IPR027266">
    <property type="entry name" value="TrmE/GcvT-like"/>
</dbReference>
<evidence type="ECO:0000256" key="1">
    <source>
        <dbReference type="ARBA" id="ARBA00008609"/>
    </source>
</evidence>
<dbReference type="Pfam" id="PF16350">
    <property type="entry name" value="FAO_M"/>
    <property type="match status" value="1"/>
</dbReference>
<dbReference type="Gene3D" id="3.30.9.10">
    <property type="entry name" value="D-Amino Acid Oxidase, subunit A, domain 2"/>
    <property type="match status" value="1"/>
</dbReference>
<dbReference type="Pfam" id="PF08669">
    <property type="entry name" value="GCV_T_C"/>
    <property type="match status" value="1"/>
</dbReference>
<dbReference type="Pfam" id="PF01266">
    <property type="entry name" value="DAO"/>
    <property type="match status" value="1"/>
</dbReference>
<evidence type="ECO:0000259" key="3">
    <source>
        <dbReference type="Pfam" id="PF01266"/>
    </source>
</evidence>
<sequence>MDIPQRSEIVIIGGGVIGCSIAWHLAKRGRTDVVLLERLMLTHGTTWHAAGLVGQLRSSNNLTRLMKYGANLYRTLEAETGQSTGWHGVGSLRLAASEDRWSELKRSATAAKGFGLDVELISPADAQKLFPLMDIDGLVGAAWIESDGYVDPSQLTQAYAAGARAMGVKIIQNVLVTNLHSDGRRVKAVETDQGIIEADVVINCAGMWGRDIARMAGIRVPVCAVEHQYLVTEKSARVPDNLPTLRDPDARFYIKPEPGALCVGGWEDATVPWGSTGTRPMPLDFGPELLQPSFDRFEQYGLDAAKRIPVLNELGMRDMINGPIPITADGEPIIGRSPAHDNFYLCCGFTSGIAASGGAGSVMSNWIIDGDPGMDLWPFDVRRFGQPHVVEQFMIERAIESYARYYAVSYPGHENTAARNARCSPLYETLKMQGAVYGSKFAYERPNWFATGGILADDAPSFGRGRWFEAVGNEHRAVRERAALIDMSSFSKYEVTGPGALPLLQYVCASNMDRPIGTVIYTQMLNERGGIEGDVTITRLAPERFYFVTGSALGVRDRSTLEAHVPAIAAKYGAVSVTDVSSAYAVVNLCGPYARDILAKLTSAPLDNDAFPYMSAREIDIGYAPVRALRVTYVGELGWELHVPTEYAQDLYRKLHDAGKAFGVANVGYRAISSLRIEKHFLVWGSDISPDYNPYEAGLGFCVAADKLAGNVDFIAGQALAAIKRDGPKRKLCWFSTVGDVPMFGGETLLREERVVGGVTSADYGFTVGKNIFAAYIGVEELEDREFTVEIMGARYPATRHDKPLYDPQRTAVLK</sequence>
<organism evidence="7 8">
    <name type="scientific">Paraburkholderia acidicola</name>
    <dbReference type="NCBI Taxonomy" id="1912599"/>
    <lineage>
        <taxon>Bacteria</taxon>
        <taxon>Pseudomonadati</taxon>
        <taxon>Pseudomonadota</taxon>
        <taxon>Betaproteobacteria</taxon>
        <taxon>Burkholderiales</taxon>
        <taxon>Burkholderiaceae</taxon>
        <taxon>Paraburkholderia</taxon>
    </lineage>
</organism>
<comment type="caution">
    <text evidence="7">The sequence shown here is derived from an EMBL/GenBank/DDBJ whole genome shotgun (WGS) entry which is preliminary data.</text>
</comment>
<evidence type="ECO:0000259" key="4">
    <source>
        <dbReference type="Pfam" id="PF01571"/>
    </source>
</evidence>
<dbReference type="GO" id="GO:0016491">
    <property type="term" value="F:oxidoreductase activity"/>
    <property type="evidence" value="ECO:0007669"/>
    <property type="project" value="UniProtKB-KW"/>
</dbReference>
<dbReference type="InterPro" id="IPR032503">
    <property type="entry name" value="FAO_M"/>
</dbReference>
<gene>
    <name evidence="7" type="ORF">BWP39_26175</name>
</gene>
<evidence type="ECO:0000259" key="5">
    <source>
        <dbReference type="Pfam" id="PF08669"/>
    </source>
</evidence>
<dbReference type="SUPFAM" id="SSF103025">
    <property type="entry name" value="Folate-binding domain"/>
    <property type="match status" value="1"/>
</dbReference>
<dbReference type="Gene3D" id="3.30.1360.120">
    <property type="entry name" value="Probable tRNA modification gtpase trme, domain 1"/>
    <property type="match status" value="1"/>
</dbReference>
<dbReference type="PANTHER" id="PTHR43757:SF15">
    <property type="entry name" value="PYRUVATE DEHYDROGENASE PHOSPHATASE REGULATORY SUBUNIT, MITOCHONDRIAL-LIKE"/>
    <property type="match status" value="1"/>
</dbReference>
<proteinExistence type="inferred from homology"/>
<accession>A0A2A4ESN9</accession>
<evidence type="ECO:0000313" key="8">
    <source>
        <dbReference type="Proteomes" id="UP000218022"/>
    </source>
</evidence>
<dbReference type="Pfam" id="PF01571">
    <property type="entry name" value="GCV_T"/>
    <property type="match status" value="1"/>
</dbReference>
<dbReference type="PANTHER" id="PTHR43757">
    <property type="entry name" value="AMINOMETHYLTRANSFERASE"/>
    <property type="match status" value="1"/>
</dbReference>
<evidence type="ECO:0000313" key="7">
    <source>
        <dbReference type="EMBL" id="PCE23176.1"/>
    </source>
</evidence>
<dbReference type="InterPro" id="IPR036188">
    <property type="entry name" value="FAD/NAD-bd_sf"/>
</dbReference>
<dbReference type="AlphaFoldDB" id="A0A2A4ESN9"/>
<dbReference type="Gene3D" id="2.40.30.110">
    <property type="entry name" value="Aminomethyltransferase beta-barrel domains"/>
    <property type="match status" value="1"/>
</dbReference>
<dbReference type="Gene3D" id="3.30.70.1400">
    <property type="entry name" value="Aminomethyltransferase beta-barrel domains"/>
    <property type="match status" value="1"/>
</dbReference>
<feature type="domain" description="GCVT N-terminal" evidence="4">
    <location>
        <begin position="426"/>
        <end position="707"/>
    </location>
</feature>
<evidence type="ECO:0000259" key="6">
    <source>
        <dbReference type="Pfam" id="PF16350"/>
    </source>
</evidence>
<feature type="domain" description="Aminomethyltransferase C-terminal" evidence="5">
    <location>
        <begin position="730"/>
        <end position="807"/>
    </location>
</feature>
<dbReference type="InterPro" id="IPR013977">
    <property type="entry name" value="GcvT_C"/>
</dbReference>